<organism evidence="5 6">
    <name type="scientific">Oryzihumus leptocrescens</name>
    <dbReference type="NCBI Taxonomy" id="297536"/>
    <lineage>
        <taxon>Bacteria</taxon>
        <taxon>Bacillati</taxon>
        <taxon>Actinomycetota</taxon>
        <taxon>Actinomycetes</taxon>
        <taxon>Micrococcales</taxon>
        <taxon>Intrasporangiaceae</taxon>
        <taxon>Oryzihumus</taxon>
    </lineage>
</organism>
<dbReference type="InterPro" id="IPR029046">
    <property type="entry name" value="LolA/LolB/LppX"/>
</dbReference>
<feature type="signal peptide" evidence="4">
    <location>
        <begin position="1"/>
        <end position="29"/>
    </location>
</feature>
<comment type="subcellular location">
    <subcellularLocation>
        <location evidence="1">Cell envelope</location>
    </subcellularLocation>
</comment>
<evidence type="ECO:0000313" key="5">
    <source>
        <dbReference type="EMBL" id="TQL61619.1"/>
    </source>
</evidence>
<dbReference type="InterPro" id="IPR009830">
    <property type="entry name" value="LppX/LprAFG"/>
</dbReference>
<comment type="similarity">
    <text evidence="2">Belongs to the LppX/LprAFG lipoprotein family.</text>
</comment>
<dbReference type="GO" id="GO:0030313">
    <property type="term" value="C:cell envelope"/>
    <property type="evidence" value="ECO:0007669"/>
    <property type="project" value="UniProtKB-SubCell"/>
</dbReference>
<dbReference type="SUPFAM" id="SSF89392">
    <property type="entry name" value="Prokaryotic lipoproteins and lipoprotein localization factors"/>
    <property type="match status" value="1"/>
</dbReference>
<evidence type="ECO:0000256" key="3">
    <source>
        <dbReference type="ARBA" id="ARBA00022475"/>
    </source>
</evidence>
<sequence length="260" mass="26647">MKKILTVLAGSALLAVAGCSGGGSSTATGASSTTAAPKPGDVVQASSFTPRLQSAMKGAKTMHLKMTVTTGGTQGLTGEGDVSAENGVAEHLTMKVGSMPMELILKSPAIYLKSAALPVGGKWVVAKEGGTDMLSKQLAPLFEQIKQMQPEQQVSNYAVADQKVVGQETVDGVATTHYTSSPTAAQIKKALAPALAAQLSDADLKDLKVDMWVDAQNRPHKVVSSMTAKGQAVSTTVLLSKFGEPVTITAPPAAQTTTAP</sequence>
<evidence type="ECO:0000313" key="6">
    <source>
        <dbReference type="Proteomes" id="UP000319514"/>
    </source>
</evidence>
<dbReference type="Pfam" id="PF07161">
    <property type="entry name" value="LppX_LprAFG"/>
    <property type="match status" value="1"/>
</dbReference>
<gene>
    <name evidence="5" type="ORF">FB474_3030</name>
</gene>
<keyword evidence="3" id="KW-1003">Cell membrane</keyword>
<dbReference type="AlphaFoldDB" id="A0A542ZMX2"/>
<name>A0A542ZMX2_9MICO</name>
<evidence type="ECO:0000256" key="4">
    <source>
        <dbReference type="SAM" id="SignalP"/>
    </source>
</evidence>
<evidence type="ECO:0000256" key="2">
    <source>
        <dbReference type="ARBA" id="ARBA00009194"/>
    </source>
</evidence>
<keyword evidence="6" id="KW-1185">Reference proteome</keyword>
<dbReference type="PROSITE" id="PS51257">
    <property type="entry name" value="PROKAR_LIPOPROTEIN"/>
    <property type="match status" value="1"/>
</dbReference>
<dbReference type="EMBL" id="VFOQ01000001">
    <property type="protein sequence ID" value="TQL61619.1"/>
    <property type="molecule type" value="Genomic_DNA"/>
</dbReference>
<reference evidence="5 6" key="1">
    <citation type="submission" date="2019-06" db="EMBL/GenBank/DDBJ databases">
        <title>Sequencing the genomes of 1000 actinobacteria strains.</title>
        <authorList>
            <person name="Klenk H.-P."/>
        </authorList>
    </citation>
    <scope>NUCLEOTIDE SEQUENCE [LARGE SCALE GENOMIC DNA]</scope>
    <source>
        <strain evidence="5 6">DSM 18082</strain>
    </source>
</reference>
<dbReference type="Proteomes" id="UP000319514">
    <property type="component" value="Unassembled WGS sequence"/>
</dbReference>
<dbReference type="Gene3D" id="2.50.20.20">
    <property type="match status" value="1"/>
</dbReference>
<keyword evidence="4" id="KW-0732">Signal</keyword>
<proteinExistence type="inferred from homology"/>
<keyword evidence="3" id="KW-0472">Membrane</keyword>
<protein>
    <submittedName>
        <fullName evidence="5">Uncharacterized protein DUF1396</fullName>
    </submittedName>
</protein>
<comment type="caution">
    <text evidence="5">The sequence shown here is derived from an EMBL/GenBank/DDBJ whole genome shotgun (WGS) entry which is preliminary data.</text>
</comment>
<evidence type="ECO:0000256" key="1">
    <source>
        <dbReference type="ARBA" id="ARBA00004196"/>
    </source>
</evidence>
<accession>A0A542ZMX2</accession>
<feature type="chain" id="PRO_5021699344" evidence="4">
    <location>
        <begin position="30"/>
        <end position="260"/>
    </location>
</feature>